<feature type="region of interest" description="Disordered" evidence="1">
    <location>
        <begin position="50"/>
        <end position="78"/>
    </location>
</feature>
<gene>
    <name evidence="2" type="ORF">H0235_015831</name>
</gene>
<evidence type="ECO:0000313" key="3">
    <source>
        <dbReference type="Proteomes" id="UP000600918"/>
    </source>
</evidence>
<protein>
    <submittedName>
        <fullName evidence="2">Uncharacterized protein</fullName>
    </submittedName>
</protein>
<name>A0A834K831_VESPE</name>
<comment type="caution">
    <text evidence="2">The sequence shown here is derived from an EMBL/GenBank/DDBJ whole genome shotgun (WGS) entry which is preliminary data.</text>
</comment>
<organism evidence="2 3">
    <name type="scientific">Vespula pensylvanica</name>
    <name type="common">Western yellow jacket</name>
    <name type="synonym">Wasp</name>
    <dbReference type="NCBI Taxonomy" id="30213"/>
    <lineage>
        <taxon>Eukaryota</taxon>
        <taxon>Metazoa</taxon>
        <taxon>Ecdysozoa</taxon>
        <taxon>Arthropoda</taxon>
        <taxon>Hexapoda</taxon>
        <taxon>Insecta</taxon>
        <taxon>Pterygota</taxon>
        <taxon>Neoptera</taxon>
        <taxon>Endopterygota</taxon>
        <taxon>Hymenoptera</taxon>
        <taxon>Apocrita</taxon>
        <taxon>Aculeata</taxon>
        <taxon>Vespoidea</taxon>
        <taxon>Vespidae</taxon>
        <taxon>Vespinae</taxon>
        <taxon>Vespula</taxon>
    </lineage>
</organism>
<accession>A0A834K831</accession>
<reference evidence="2" key="1">
    <citation type="journal article" date="2020" name="G3 (Bethesda)">
        <title>High-Quality Assemblies for Three Invasive Social Wasps from the &lt;i&gt;Vespula&lt;/i&gt; Genus.</title>
        <authorList>
            <person name="Harrop T.W.R."/>
            <person name="Guhlin J."/>
            <person name="McLaughlin G.M."/>
            <person name="Permina E."/>
            <person name="Stockwell P."/>
            <person name="Gilligan J."/>
            <person name="Le Lec M.F."/>
            <person name="Gruber M.A.M."/>
            <person name="Quinn O."/>
            <person name="Lovegrove M."/>
            <person name="Duncan E.J."/>
            <person name="Remnant E.J."/>
            <person name="Van Eeckhoven J."/>
            <person name="Graham B."/>
            <person name="Knapp R.A."/>
            <person name="Langford K.W."/>
            <person name="Kronenberg Z."/>
            <person name="Press M.O."/>
            <person name="Eacker S.M."/>
            <person name="Wilson-Rankin E.E."/>
            <person name="Purcell J."/>
            <person name="Lester P.J."/>
            <person name="Dearden P.K."/>
        </authorList>
    </citation>
    <scope>NUCLEOTIDE SEQUENCE</scope>
    <source>
        <strain evidence="2">Volc-1</strain>
    </source>
</reference>
<sequence length="78" mass="8702">MAVPAKRPVSSNVDNHGCAILPYYHTTIVRHRSLPYRYIGKRDIALTERSSSSVSVERAQSASEDAKRSGKSWQSLNL</sequence>
<dbReference type="Proteomes" id="UP000600918">
    <property type="component" value="Unassembled WGS sequence"/>
</dbReference>
<keyword evidence="3" id="KW-1185">Reference proteome</keyword>
<evidence type="ECO:0000313" key="2">
    <source>
        <dbReference type="EMBL" id="KAF7400094.1"/>
    </source>
</evidence>
<feature type="compositionally biased region" description="Low complexity" evidence="1">
    <location>
        <begin position="50"/>
        <end position="63"/>
    </location>
</feature>
<dbReference type="EMBL" id="JACSDY010000018">
    <property type="protein sequence ID" value="KAF7400094.1"/>
    <property type="molecule type" value="Genomic_DNA"/>
</dbReference>
<dbReference type="AlphaFoldDB" id="A0A834K831"/>
<evidence type="ECO:0000256" key="1">
    <source>
        <dbReference type="SAM" id="MobiDB-lite"/>
    </source>
</evidence>
<proteinExistence type="predicted"/>